<dbReference type="CDD" id="cd00130">
    <property type="entry name" value="PAS"/>
    <property type="match status" value="1"/>
</dbReference>
<accession>A0ABU0AD28</accession>
<dbReference type="SMART" id="SM00382">
    <property type="entry name" value="AAA"/>
    <property type="match status" value="1"/>
</dbReference>
<dbReference type="PROSITE" id="PS00675">
    <property type="entry name" value="SIGMA54_INTERACT_1"/>
    <property type="match status" value="1"/>
</dbReference>
<dbReference type="Gene3D" id="3.40.50.300">
    <property type="entry name" value="P-loop containing nucleotide triphosphate hydrolases"/>
    <property type="match status" value="1"/>
</dbReference>
<keyword evidence="3" id="KW-0805">Transcription regulation</keyword>
<dbReference type="Gene3D" id="3.30.450.20">
    <property type="entry name" value="PAS domain"/>
    <property type="match status" value="1"/>
</dbReference>
<dbReference type="Gene3D" id="1.10.10.60">
    <property type="entry name" value="Homeodomain-like"/>
    <property type="match status" value="1"/>
</dbReference>
<proteinExistence type="predicted"/>
<dbReference type="CDD" id="cd02205">
    <property type="entry name" value="CBS_pair_SF"/>
    <property type="match status" value="1"/>
</dbReference>
<dbReference type="EMBL" id="JAUSUB010000003">
    <property type="protein sequence ID" value="MDQ0269158.1"/>
    <property type="molecule type" value="Genomic_DNA"/>
</dbReference>
<name>A0ABU0AD28_9BACI</name>
<dbReference type="Gene3D" id="3.10.580.10">
    <property type="entry name" value="CBS-domain"/>
    <property type="match status" value="1"/>
</dbReference>
<feature type="domain" description="CBS" evidence="8">
    <location>
        <begin position="26"/>
        <end position="82"/>
    </location>
</feature>
<dbReference type="PANTHER" id="PTHR32071">
    <property type="entry name" value="TRANSCRIPTIONAL REGULATORY PROTEIN"/>
    <property type="match status" value="1"/>
</dbReference>
<dbReference type="Pfam" id="PF25601">
    <property type="entry name" value="AAA_lid_14"/>
    <property type="match status" value="1"/>
</dbReference>
<dbReference type="InterPro" id="IPR013767">
    <property type="entry name" value="PAS_fold"/>
</dbReference>
<dbReference type="InterPro" id="IPR000644">
    <property type="entry name" value="CBS_dom"/>
</dbReference>
<dbReference type="SMART" id="SM00091">
    <property type="entry name" value="PAS"/>
    <property type="match status" value="1"/>
</dbReference>
<dbReference type="InterPro" id="IPR002197">
    <property type="entry name" value="HTH_Fis"/>
</dbReference>
<evidence type="ECO:0000256" key="5">
    <source>
        <dbReference type="PROSITE-ProRule" id="PRU00703"/>
    </source>
</evidence>
<dbReference type="InterPro" id="IPR003593">
    <property type="entry name" value="AAA+_ATPase"/>
</dbReference>
<dbReference type="PROSITE" id="PS50045">
    <property type="entry name" value="SIGMA54_INTERACT_4"/>
    <property type="match status" value="1"/>
</dbReference>
<dbReference type="NCBIfam" id="TIGR00229">
    <property type="entry name" value="sensory_box"/>
    <property type="match status" value="1"/>
</dbReference>
<evidence type="ECO:0000256" key="3">
    <source>
        <dbReference type="ARBA" id="ARBA00023015"/>
    </source>
</evidence>
<sequence>MLMEGLIDNENLGLGQAELLQVKHWMTPNPHCIRIGQTLQDAGEMMNRLNVDSLPIIDEQDYLVGMITLRKLLSSILKGQDKDTIISRISNRNYVSLKRDDSIFSAAALPYSQIPVIDEEEKVIGILTVRDINDGYSRFIHMLKQKEHSADVLQIILERAYEGIVVVDKFGMIMEFNEAYSRFTGVSREDAIGRHVTEVIDNTHLHLTVKTATPERGVIQRIQCQDMVVHRIPIWDKGELVGAIGMLIFEGVTEVYKLYESLQRNYMHVERKEQPLTVKLEEDSRMTLDQIVGTSPEISEVKRLARRSARTLATVLITGESGTGKEMFAKSIHHISPFSNGRFISVNCGAIPEALFESELFGYEEGAFTGASKGGKQGKFELAHNGTVFLDEVAEMPIMMQTKLLRVLQEKEAERVGGIQKYRVNARIIAATNRNLKERVREGLFREDLFYRLNIIELFVPPLRERRQDIPILLSYYLKAVCEKYDLPKKSFSPQAIAAFIHYEWQGNIREMVNVVERLVTLVDSQTIEEHHLHRFIKEESETQPVTYQQPSLMETARDLGRQKEKELVIRALRDALGNKKKAAELLGIHRTTLYQKLKKYNIPV</sequence>
<dbReference type="PROSITE" id="PS00676">
    <property type="entry name" value="SIGMA54_INTERACT_2"/>
    <property type="match status" value="1"/>
</dbReference>
<dbReference type="InterPro" id="IPR027417">
    <property type="entry name" value="P-loop_NTPase"/>
</dbReference>
<dbReference type="Gene3D" id="1.10.8.60">
    <property type="match status" value="1"/>
</dbReference>
<keyword evidence="5" id="KW-0129">CBS domain</keyword>
<dbReference type="PROSITE" id="PS50112">
    <property type="entry name" value="PAS"/>
    <property type="match status" value="1"/>
</dbReference>
<dbReference type="Pfam" id="PF00989">
    <property type="entry name" value="PAS"/>
    <property type="match status" value="1"/>
</dbReference>
<evidence type="ECO:0000259" key="8">
    <source>
        <dbReference type="PROSITE" id="PS51371"/>
    </source>
</evidence>
<dbReference type="InterPro" id="IPR058031">
    <property type="entry name" value="AAA_lid_NorR"/>
</dbReference>
<keyword evidence="2" id="KW-0067">ATP-binding</keyword>
<dbReference type="SUPFAM" id="SSF52540">
    <property type="entry name" value="P-loop containing nucleoside triphosphate hydrolases"/>
    <property type="match status" value="1"/>
</dbReference>
<comment type="caution">
    <text evidence="9">The sequence shown here is derived from an EMBL/GenBank/DDBJ whole genome shotgun (WGS) entry which is preliminary data.</text>
</comment>
<evidence type="ECO:0000259" key="6">
    <source>
        <dbReference type="PROSITE" id="PS50045"/>
    </source>
</evidence>
<evidence type="ECO:0000256" key="2">
    <source>
        <dbReference type="ARBA" id="ARBA00022840"/>
    </source>
</evidence>
<dbReference type="PROSITE" id="PS51371">
    <property type="entry name" value="CBS"/>
    <property type="match status" value="1"/>
</dbReference>
<evidence type="ECO:0000313" key="9">
    <source>
        <dbReference type="EMBL" id="MDQ0269158.1"/>
    </source>
</evidence>
<keyword evidence="1" id="KW-0547">Nucleotide-binding</keyword>
<organism evidence="9 10">
    <name type="scientific">Cytobacillus purgationiresistens</name>
    <dbReference type="NCBI Taxonomy" id="863449"/>
    <lineage>
        <taxon>Bacteria</taxon>
        <taxon>Bacillati</taxon>
        <taxon>Bacillota</taxon>
        <taxon>Bacilli</taxon>
        <taxon>Bacillales</taxon>
        <taxon>Bacillaceae</taxon>
        <taxon>Cytobacillus</taxon>
    </lineage>
</organism>
<dbReference type="InterPro" id="IPR025662">
    <property type="entry name" value="Sigma_54_int_dom_ATP-bd_1"/>
</dbReference>
<evidence type="ECO:0000259" key="7">
    <source>
        <dbReference type="PROSITE" id="PS50112"/>
    </source>
</evidence>
<dbReference type="SMART" id="SM00116">
    <property type="entry name" value="CBS"/>
    <property type="match status" value="2"/>
</dbReference>
<dbReference type="InterPro" id="IPR002078">
    <property type="entry name" value="Sigma_54_int"/>
</dbReference>
<keyword evidence="4" id="KW-0804">Transcription</keyword>
<dbReference type="SUPFAM" id="SSF55785">
    <property type="entry name" value="PYP-like sensor domain (PAS domain)"/>
    <property type="match status" value="1"/>
</dbReference>
<keyword evidence="10" id="KW-1185">Reference proteome</keyword>
<dbReference type="Pfam" id="PF02954">
    <property type="entry name" value="HTH_8"/>
    <property type="match status" value="1"/>
</dbReference>
<dbReference type="Pfam" id="PF00158">
    <property type="entry name" value="Sigma54_activat"/>
    <property type="match status" value="1"/>
</dbReference>
<dbReference type="InterPro" id="IPR035965">
    <property type="entry name" value="PAS-like_dom_sf"/>
</dbReference>
<dbReference type="Pfam" id="PF00571">
    <property type="entry name" value="CBS"/>
    <property type="match status" value="2"/>
</dbReference>
<dbReference type="SUPFAM" id="SSF46689">
    <property type="entry name" value="Homeodomain-like"/>
    <property type="match status" value="1"/>
</dbReference>
<dbReference type="PRINTS" id="PR01590">
    <property type="entry name" value="HTHFIS"/>
</dbReference>
<evidence type="ECO:0000256" key="4">
    <source>
        <dbReference type="ARBA" id="ARBA00023163"/>
    </source>
</evidence>
<reference evidence="9 10" key="1">
    <citation type="submission" date="2023-07" db="EMBL/GenBank/DDBJ databases">
        <title>Genomic Encyclopedia of Type Strains, Phase IV (KMG-IV): sequencing the most valuable type-strain genomes for metagenomic binning, comparative biology and taxonomic classification.</title>
        <authorList>
            <person name="Goeker M."/>
        </authorList>
    </citation>
    <scope>NUCLEOTIDE SEQUENCE [LARGE SCALE GENOMIC DNA]</scope>
    <source>
        <strain evidence="9 10">DSM 23494</strain>
    </source>
</reference>
<dbReference type="SUPFAM" id="SSF54631">
    <property type="entry name" value="CBS-domain pair"/>
    <property type="match status" value="1"/>
</dbReference>
<evidence type="ECO:0000256" key="1">
    <source>
        <dbReference type="ARBA" id="ARBA00022741"/>
    </source>
</evidence>
<dbReference type="InterPro" id="IPR025943">
    <property type="entry name" value="Sigma_54_int_dom_ATP-bd_2"/>
</dbReference>
<protein>
    <submittedName>
        <fullName evidence="9">Transcriptional regulator with PAS, ATPase and Fis domain</fullName>
    </submittedName>
</protein>
<dbReference type="InterPro" id="IPR046342">
    <property type="entry name" value="CBS_dom_sf"/>
</dbReference>
<feature type="domain" description="Sigma-54 factor interaction" evidence="6">
    <location>
        <begin position="291"/>
        <end position="521"/>
    </location>
</feature>
<evidence type="ECO:0000313" key="10">
    <source>
        <dbReference type="Proteomes" id="UP001238088"/>
    </source>
</evidence>
<dbReference type="CDD" id="cd00009">
    <property type="entry name" value="AAA"/>
    <property type="match status" value="1"/>
</dbReference>
<dbReference type="InterPro" id="IPR009057">
    <property type="entry name" value="Homeodomain-like_sf"/>
</dbReference>
<dbReference type="PANTHER" id="PTHR32071:SF57">
    <property type="entry name" value="C4-DICARBOXYLATE TRANSPORT TRANSCRIPTIONAL REGULATORY PROTEIN DCTD"/>
    <property type="match status" value="1"/>
</dbReference>
<dbReference type="Proteomes" id="UP001238088">
    <property type="component" value="Unassembled WGS sequence"/>
</dbReference>
<dbReference type="InterPro" id="IPR000014">
    <property type="entry name" value="PAS"/>
</dbReference>
<feature type="domain" description="PAS" evidence="7">
    <location>
        <begin position="149"/>
        <end position="200"/>
    </location>
</feature>
<gene>
    <name evidence="9" type="ORF">J2S17_001028</name>
</gene>